<reference evidence="2" key="1">
    <citation type="submission" date="2021-06" db="EMBL/GenBank/DDBJ databases">
        <title>Parelaphostrongylus tenuis whole genome reference sequence.</title>
        <authorList>
            <person name="Garwood T.J."/>
            <person name="Larsen P.A."/>
            <person name="Fountain-Jones N.M."/>
            <person name="Garbe J.R."/>
            <person name="Macchietto M.G."/>
            <person name="Kania S.A."/>
            <person name="Gerhold R.W."/>
            <person name="Richards J.E."/>
            <person name="Wolf T.M."/>
        </authorList>
    </citation>
    <scope>NUCLEOTIDE SEQUENCE</scope>
    <source>
        <strain evidence="2">MNPRO001-30</strain>
        <tissue evidence="2">Meninges</tissue>
    </source>
</reference>
<feature type="region of interest" description="Disordered" evidence="1">
    <location>
        <begin position="31"/>
        <end position="50"/>
    </location>
</feature>
<dbReference type="AlphaFoldDB" id="A0AAD5RCL7"/>
<feature type="region of interest" description="Disordered" evidence="1">
    <location>
        <begin position="1"/>
        <end position="21"/>
    </location>
</feature>
<evidence type="ECO:0000313" key="3">
    <source>
        <dbReference type="Proteomes" id="UP001196413"/>
    </source>
</evidence>
<comment type="caution">
    <text evidence="2">The sequence shown here is derived from an EMBL/GenBank/DDBJ whole genome shotgun (WGS) entry which is preliminary data.</text>
</comment>
<accession>A0AAD5RCL7</accession>
<protein>
    <submittedName>
        <fullName evidence="2">Uncharacterized protein</fullName>
    </submittedName>
</protein>
<feature type="compositionally biased region" description="Basic and acidic residues" evidence="1">
    <location>
        <begin position="9"/>
        <end position="19"/>
    </location>
</feature>
<sequence>MVADVNNAHLEEPGARDTEDLFCPLSEKRKRKLDGRAAEDDDLAEGDEDHRWSKSTQNFLNSIVTKLRATGESQEISQVLDYVSN</sequence>
<dbReference type="EMBL" id="JAHQIW010007339">
    <property type="protein sequence ID" value="KAJ1373695.1"/>
    <property type="molecule type" value="Genomic_DNA"/>
</dbReference>
<organism evidence="2 3">
    <name type="scientific">Parelaphostrongylus tenuis</name>
    <name type="common">Meningeal worm</name>
    <dbReference type="NCBI Taxonomy" id="148309"/>
    <lineage>
        <taxon>Eukaryota</taxon>
        <taxon>Metazoa</taxon>
        <taxon>Ecdysozoa</taxon>
        <taxon>Nematoda</taxon>
        <taxon>Chromadorea</taxon>
        <taxon>Rhabditida</taxon>
        <taxon>Rhabditina</taxon>
        <taxon>Rhabditomorpha</taxon>
        <taxon>Strongyloidea</taxon>
        <taxon>Metastrongylidae</taxon>
        <taxon>Parelaphostrongylus</taxon>
    </lineage>
</organism>
<keyword evidence="3" id="KW-1185">Reference proteome</keyword>
<name>A0AAD5RCL7_PARTN</name>
<dbReference type="Proteomes" id="UP001196413">
    <property type="component" value="Unassembled WGS sequence"/>
</dbReference>
<evidence type="ECO:0000256" key="1">
    <source>
        <dbReference type="SAM" id="MobiDB-lite"/>
    </source>
</evidence>
<proteinExistence type="predicted"/>
<gene>
    <name evidence="2" type="ORF">KIN20_036169</name>
</gene>
<evidence type="ECO:0000313" key="2">
    <source>
        <dbReference type="EMBL" id="KAJ1373695.1"/>
    </source>
</evidence>